<evidence type="ECO:0000313" key="7">
    <source>
        <dbReference type="Proteomes" id="UP000479756"/>
    </source>
</evidence>
<feature type="signal peptide" evidence="4">
    <location>
        <begin position="1"/>
        <end position="21"/>
    </location>
</feature>
<evidence type="ECO:0000313" key="6">
    <source>
        <dbReference type="EMBL" id="NEM92160.1"/>
    </source>
</evidence>
<dbReference type="InterPro" id="IPR025997">
    <property type="entry name" value="SBP_2_dom"/>
</dbReference>
<sequence>MKQFTIFAARRSRAAAVTALAAVAVLGLSACSSTSGGSTVGKNDTVGVSLIVKTTTNPYFVSMEQAAQADAKKANVKLTLAAGKKDGDTDTQIQAIENAISRGDKGILITPNGPAVNNEINKARKAGLYVIALDTAPDPANTVDITFATDNYAAGQSIGKWTAAQLGGKKAVIAMLDLFSDQIVSVDVNRDHGFLNGMGIDVGDKSKNGAEPQSGNYTGGKGGQYEIVGHQPTQGAEDGGRSAMETLLSKNPNINVVYTINEPAAYGAYQALKAAGKQGSVLIVSIDGGCAGVGYVKQGIIGATAQQYPSKMASLGMEAIAAIARGGSKPAVSSGLDFYNTGSQLVTDTPVSGLDSITTDQAATTCWGSK</sequence>
<dbReference type="PROSITE" id="PS51257">
    <property type="entry name" value="PROKAR_LIPOPROTEIN"/>
    <property type="match status" value="1"/>
</dbReference>
<organism evidence="6 7">
    <name type="scientific">Galbitalea soli</name>
    <dbReference type="NCBI Taxonomy" id="1268042"/>
    <lineage>
        <taxon>Bacteria</taxon>
        <taxon>Bacillati</taxon>
        <taxon>Actinomycetota</taxon>
        <taxon>Actinomycetes</taxon>
        <taxon>Micrococcales</taxon>
        <taxon>Microbacteriaceae</taxon>
        <taxon>Galbitalea</taxon>
    </lineage>
</organism>
<dbReference type="EMBL" id="JAAGWZ010000004">
    <property type="protein sequence ID" value="NEM92160.1"/>
    <property type="molecule type" value="Genomic_DNA"/>
</dbReference>
<evidence type="ECO:0000259" key="5">
    <source>
        <dbReference type="Pfam" id="PF13407"/>
    </source>
</evidence>
<keyword evidence="7" id="KW-1185">Reference proteome</keyword>
<dbReference type="AlphaFoldDB" id="A0A7C9TST8"/>
<dbReference type="Gene3D" id="3.40.50.2300">
    <property type="match status" value="2"/>
</dbReference>
<reference evidence="6 7" key="1">
    <citation type="journal article" date="2014" name="Int. J. Syst. Evol. Microbiol.">
        <title>Description of Galbitalea soli gen. nov., sp. nov., and Frondihabitans sucicola sp. nov.</title>
        <authorList>
            <person name="Kim S.J."/>
            <person name="Lim J.M."/>
            <person name="Ahn J.H."/>
            <person name="Weon H.Y."/>
            <person name="Hamada M."/>
            <person name="Suzuki K."/>
            <person name="Ahn T.Y."/>
            <person name="Kwon S.W."/>
        </authorList>
    </citation>
    <scope>NUCLEOTIDE SEQUENCE [LARGE SCALE GENOMIC DNA]</scope>
    <source>
        <strain evidence="6 7">NBRC 108727</strain>
    </source>
</reference>
<evidence type="ECO:0000256" key="2">
    <source>
        <dbReference type="ARBA" id="ARBA00007639"/>
    </source>
</evidence>
<name>A0A7C9TST8_9MICO</name>
<dbReference type="RefSeq" id="WP_163474219.1">
    <property type="nucleotide sequence ID" value="NZ_JAAGWZ010000004.1"/>
</dbReference>
<comment type="similarity">
    <text evidence="2">Belongs to the bacterial solute-binding protein 2 family.</text>
</comment>
<comment type="subcellular location">
    <subcellularLocation>
        <location evidence="1">Cell envelope</location>
    </subcellularLocation>
</comment>
<dbReference type="Pfam" id="PF13407">
    <property type="entry name" value="Peripla_BP_4"/>
    <property type="match status" value="1"/>
</dbReference>
<dbReference type="Proteomes" id="UP000479756">
    <property type="component" value="Unassembled WGS sequence"/>
</dbReference>
<proteinExistence type="inferred from homology"/>
<dbReference type="SUPFAM" id="SSF53822">
    <property type="entry name" value="Periplasmic binding protein-like I"/>
    <property type="match status" value="1"/>
</dbReference>
<dbReference type="InterPro" id="IPR028082">
    <property type="entry name" value="Peripla_BP_I"/>
</dbReference>
<protein>
    <submittedName>
        <fullName evidence="6">Sugar ABC transporter substrate-binding protein</fullName>
    </submittedName>
</protein>
<keyword evidence="3 4" id="KW-0732">Signal</keyword>
<accession>A0A7C9TST8</accession>
<dbReference type="GO" id="GO:0030313">
    <property type="term" value="C:cell envelope"/>
    <property type="evidence" value="ECO:0007669"/>
    <property type="project" value="UniProtKB-SubCell"/>
</dbReference>
<dbReference type="PANTHER" id="PTHR46847">
    <property type="entry name" value="D-ALLOSE-BINDING PERIPLASMIC PROTEIN-RELATED"/>
    <property type="match status" value="1"/>
</dbReference>
<comment type="caution">
    <text evidence="6">The sequence shown here is derived from an EMBL/GenBank/DDBJ whole genome shotgun (WGS) entry which is preliminary data.</text>
</comment>
<feature type="domain" description="Periplasmic binding protein" evidence="5">
    <location>
        <begin position="49"/>
        <end position="326"/>
    </location>
</feature>
<dbReference type="PANTHER" id="PTHR46847:SF1">
    <property type="entry name" value="D-ALLOSE-BINDING PERIPLASMIC PROTEIN-RELATED"/>
    <property type="match status" value="1"/>
</dbReference>
<evidence type="ECO:0000256" key="1">
    <source>
        <dbReference type="ARBA" id="ARBA00004196"/>
    </source>
</evidence>
<evidence type="ECO:0000256" key="4">
    <source>
        <dbReference type="SAM" id="SignalP"/>
    </source>
</evidence>
<gene>
    <name evidence="6" type="ORF">G3T37_12425</name>
</gene>
<feature type="chain" id="PRO_5039188874" evidence="4">
    <location>
        <begin position="22"/>
        <end position="370"/>
    </location>
</feature>
<dbReference type="GO" id="GO:0030246">
    <property type="term" value="F:carbohydrate binding"/>
    <property type="evidence" value="ECO:0007669"/>
    <property type="project" value="UniProtKB-ARBA"/>
</dbReference>
<evidence type="ECO:0000256" key="3">
    <source>
        <dbReference type="ARBA" id="ARBA00022729"/>
    </source>
</evidence>